<evidence type="ECO:0000256" key="6">
    <source>
        <dbReference type="ARBA" id="ARBA00022974"/>
    </source>
</evidence>
<protein>
    <submittedName>
        <fullName evidence="13">FAS1 domain-containing protein</fullName>
    </submittedName>
</protein>
<dbReference type="InterPro" id="IPR045003">
    <property type="entry name" value="FLA_A"/>
</dbReference>
<keyword evidence="4" id="KW-0449">Lipoprotein</keyword>
<dbReference type="GO" id="GO:0009834">
    <property type="term" value="P:plant-type secondary cell wall biogenesis"/>
    <property type="evidence" value="ECO:0007669"/>
    <property type="project" value="UniProtKB-ARBA"/>
</dbReference>
<dbReference type="PROSITE" id="PS50213">
    <property type="entry name" value="FAS1"/>
    <property type="match status" value="1"/>
</dbReference>
<dbReference type="Proteomes" id="UP000283530">
    <property type="component" value="Unassembled WGS sequence"/>
</dbReference>
<comment type="subcellular location">
    <subcellularLocation>
        <location evidence="1">Cell membrane</location>
        <topology evidence="1">Lipid-anchor</topology>
        <topology evidence="1">GPI-anchor</topology>
    </subcellularLocation>
</comment>
<evidence type="ECO:0000256" key="9">
    <source>
        <dbReference type="ARBA" id="ARBA00024686"/>
    </source>
</evidence>
<evidence type="ECO:0000313" key="14">
    <source>
        <dbReference type="Proteomes" id="UP000283530"/>
    </source>
</evidence>
<evidence type="ECO:0000256" key="7">
    <source>
        <dbReference type="ARBA" id="ARBA00023136"/>
    </source>
</evidence>
<dbReference type="EMBL" id="QPKB01000006">
    <property type="protein sequence ID" value="RWR86500.1"/>
    <property type="molecule type" value="Genomic_DNA"/>
</dbReference>
<keyword evidence="6" id="KW-0654">Proteoglycan</keyword>
<evidence type="ECO:0000256" key="10">
    <source>
        <dbReference type="SAM" id="MobiDB-lite"/>
    </source>
</evidence>
<keyword evidence="7" id="KW-0472">Membrane</keyword>
<dbReference type="GO" id="GO:0005886">
    <property type="term" value="C:plasma membrane"/>
    <property type="evidence" value="ECO:0007669"/>
    <property type="project" value="UniProtKB-SubCell"/>
</dbReference>
<sequence length="250" mass="26007">MASLSPLSLILLFLTPSLLLTTPHVQAQSAPSPSPSPLNLTGILDKAGQYTHLIRLLGTTEVGSQIINQLNNSNQGLTLLAPTDNAFNNLKPGALNGLSQQQQVALLLYHVLPQFYSMDSFQTVSNPVRTQATGNDGGLYYLNFTTSANQVNVSTGIVETQINNALRSQPPLAVYQLDVVLLPLDLFGAKPPASAPPPSSTVKKSPTTSIGSSGGPSASENTPANGGGLGRSGGWSLVFGVGLMVLGSVF</sequence>
<dbReference type="OrthoDB" id="286301at2759"/>
<comment type="function">
    <text evidence="9">May be a cell surface adhesion protein.</text>
</comment>
<dbReference type="InterPro" id="IPR000782">
    <property type="entry name" value="FAS1_domain"/>
</dbReference>
<dbReference type="Pfam" id="PF02469">
    <property type="entry name" value="Fasciclin"/>
    <property type="match status" value="1"/>
</dbReference>
<dbReference type="PANTHER" id="PTHR32077">
    <property type="entry name" value="FASCICLIN-LIKE ARABINOGALACTAN PROTEIN"/>
    <property type="match status" value="1"/>
</dbReference>
<dbReference type="SMART" id="SM00554">
    <property type="entry name" value="FAS1"/>
    <property type="match status" value="1"/>
</dbReference>
<evidence type="ECO:0000256" key="3">
    <source>
        <dbReference type="ARBA" id="ARBA00022475"/>
    </source>
</evidence>
<dbReference type="Gene3D" id="2.30.180.10">
    <property type="entry name" value="FAS1 domain"/>
    <property type="match status" value="1"/>
</dbReference>
<feature type="region of interest" description="Disordered" evidence="10">
    <location>
        <begin position="192"/>
        <end position="227"/>
    </location>
</feature>
<keyword evidence="3" id="KW-1003">Cell membrane</keyword>
<reference evidence="13 14" key="1">
    <citation type="journal article" date="2019" name="Nat. Plants">
        <title>Stout camphor tree genome fills gaps in understanding of flowering plant genome evolution.</title>
        <authorList>
            <person name="Chaw S.M."/>
            <person name="Liu Y.C."/>
            <person name="Wu Y.W."/>
            <person name="Wang H.Y."/>
            <person name="Lin C.I."/>
            <person name="Wu C.S."/>
            <person name="Ke H.M."/>
            <person name="Chang L.Y."/>
            <person name="Hsu C.Y."/>
            <person name="Yang H.T."/>
            <person name="Sudianto E."/>
            <person name="Hsu M.H."/>
            <person name="Wu K.P."/>
            <person name="Wang L.N."/>
            <person name="Leebens-Mack J.H."/>
            <person name="Tsai I.J."/>
        </authorList>
    </citation>
    <scope>NUCLEOTIDE SEQUENCE [LARGE SCALE GENOMIC DNA]</scope>
    <source>
        <strain evidence="14">cv. Chaw 1501</strain>
        <tissue evidence="13">Young leaves</tissue>
    </source>
</reference>
<accession>A0A443P6V7</accession>
<dbReference type="STRING" id="337451.A0A443P6V7"/>
<dbReference type="FunFam" id="2.30.180.10:FF:000006">
    <property type="entry name" value="Fasciclin-like arabinogalactan protein 11"/>
    <property type="match status" value="1"/>
</dbReference>
<dbReference type="SUPFAM" id="SSF82153">
    <property type="entry name" value="FAS1 domain"/>
    <property type="match status" value="1"/>
</dbReference>
<keyword evidence="5 11" id="KW-0732">Signal</keyword>
<keyword evidence="14" id="KW-1185">Reference proteome</keyword>
<feature type="domain" description="FAS1" evidence="12">
    <location>
        <begin position="37"/>
        <end position="181"/>
    </location>
</feature>
<organism evidence="13 14">
    <name type="scientific">Cinnamomum micranthum f. kanehirae</name>
    <dbReference type="NCBI Taxonomy" id="337451"/>
    <lineage>
        <taxon>Eukaryota</taxon>
        <taxon>Viridiplantae</taxon>
        <taxon>Streptophyta</taxon>
        <taxon>Embryophyta</taxon>
        <taxon>Tracheophyta</taxon>
        <taxon>Spermatophyta</taxon>
        <taxon>Magnoliopsida</taxon>
        <taxon>Magnoliidae</taxon>
        <taxon>Laurales</taxon>
        <taxon>Lauraceae</taxon>
        <taxon>Cinnamomum</taxon>
    </lineage>
</organism>
<keyword evidence="4" id="KW-0336">GPI-anchor</keyword>
<dbReference type="PANTHER" id="PTHR32077:SF54">
    <property type="entry name" value="FASCICLIN-LIKE ARABINOGALACTAN PROTEIN 13-RELATED"/>
    <property type="match status" value="1"/>
</dbReference>
<dbReference type="AlphaFoldDB" id="A0A443P6V7"/>
<proteinExistence type="inferred from homology"/>
<comment type="caution">
    <text evidence="13">The sequence shown here is derived from an EMBL/GenBank/DDBJ whole genome shotgun (WGS) entry which is preliminary data.</text>
</comment>
<evidence type="ECO:0000256" key="1">
    <source>
        <dbReference type="ARBA" id="ARBA00004609"/>
    </source>
</evidence>
<feature type="signal peptide" evidence="11">
    <location>
        <begin position="1"/>
        <end position="27"/>
    </location>
</feature>
<feature type="chain" id="PRO_5019535068" evidence="11">
    <location>
        <begin position="28"/>
        <end position="250"/>
    </location>
</feature>
<evidence type="ECO:0000256" key="5">
    <source>
        <dbReference type="ARBA" id="ARBA00022729"/>
    </source>
</evidence>
<name>A0A443P6V7_9MAGN</name>
<dbReference type="InterPro" id="IPR036378">
    <property type="entry name" value="FAS1_dom_sf"/>
</dbReference>
<evidence type="ECO:0000259" key="12">
    <source>
        <dbReference type="PROSITE" id="PS50213"/>
    </source>
</evidence>
<evidence type="ECO:0000256" key="2">
    <source>
        <dbReference type="ARBA" id="ARBA00007843"/>
    </source>
</evidence>
<evidence type="ECO:0000313" key="13">
    <source>
        <dbReference type="EMBL" id="RWR86500.1"/>
    </source>
</evidence>
<keyword evidence="8" id="KW-0325">Glycoprotein</keyword>
<comment type="similarity">
    <text evidence="2">Belongs to the fasciclin-like AGP family.</text>
</comment>
<evidence type="ECO:0000256" key="4">
    <source>
        <dbReference type="ARBA" id="ARBA00022622"/>
    </source>
</evidence>
<feature type="compositionally biased region" description="Low complexity" evidence="10">
    <location>
        <begin position="200"/>
        <end position="219"/>
    </location>
</feature>
<evidence type="ECO:0000256" key="8">
    <source>
        <dbReference type="ARBA" id="ARBA00023180"/>
    </source>
</evidence>
<evidence type="ECO:0000256" key="11">
    <source>
        <dbReference type="SAM" id="SignalP"/>
    </source>
</evidence>
<dbReference type="GO" id="GO:0098552">
    <property type="term" value="C:side of membrane"/>
    <property type="evidence" value="ECO:0007669"/>
    <property type="project" value="UniProtKB-KW"/>
</dbReference>
<gene>
    <name evidence="13" type="ORF">CKAN_01539900</name>
</gene>